<dbReference type="HAMAP" id="MF_03110">
    <property type="entry name" value="Endonuc_su_Slx4"/>
    <property type="match status" value="1"/>
</dbReference>
<evidence type="ECO:0000313" key="12">
    <source>
        <dbReference type="Proteomes" id="UP000811619"/>
    </source>
</evidence>
<evidence type="ECO:0000256" key="2">
    <source>
        <dbReference type="ARBA" id="ARBA00006661"/>
    </source>
</evidence>
<comment type="PTM">
    <text evidence="9">Phosphorylated in response to DNA damage.</text>
</comment>
<gene>
    <name evidence="9" type="primary">SLX4</name>
    <name evidence="11" type="ORF">E4U42_006740</name>
</gene>
<dbReference type="OrthoDB" id="5349119at2759"/>
<dbReference type="GO" id="GO:0006281">
    <property type="term" value="P:DNA repair"/>
    <property type="evidence" value="ECO:0007669"/>
    <property type="project" value="UniProtKB-UniRule"/>
</dbReference>
<feature type="compositionally biased region" description="Basic residues" evidence="10">
    <location>
        <begin position="311"/>
        <end position="321"/>
    </location>
</feature>
<evidence type="ECO:0000256" key="8">
    <source>
        <dbReference type="ARBA" id="ARBA00029496"/>
    </source>
</evidence>
<feature type="region of interest" description="Disordered" evidence="10">
    <location>
        <begin position="1"/>
        <end position="60"/>
    </location>
</feature>
<proteinExistence type="inferred from homology"/>
<feature type="region of interest" description="Disordered" evidence="10">
    <location>
        <begin position="121"/>
        <end position="256"/>
    </location>
</feature>
<dbReference type="AlphaFoldDB" id="A0A8K0NGL7"/>
<feature type="compositionally biased region" description="Polar residues" evidence="10">
    <location>
        <begin position="226"/>
        <end position="242"/>
    </location>
</feature>
<protein>
    <recommendedName>
        <fullName evidence="8 9">Structure-specific endonuclease subunit SLX4</fullName>
    </recommendedName>
</protein>
<dbReference type="GO" id="GO:0006310">
    <property type="term" value="P:DNA recombination"/>
    <property type="evidence" value="ECO:0007669"/>
    <property type="project" value="UniProtKB-UniRule"/>
</dbReference>
<dbReference type="Pfam" id="PF09494">
    <property type="entry name" value="Slx4"/>
    <property type="match status" value="1"/>
</dbReference>
<evidence type="ECO:0000256" key="7">
    <source>
        <dbReference type="ARBA" id="ARBA00023242"/>
    </source>
</evidence>
<dbReference type="InterPro" id="IPR027784">
    <property type="entry name" value="Slx4_ascomycetes"/>
</dbReference>
<dbReference type="InterPro" id="IPR018574">
    <property type="entry name" value="Structure-sp_endonuc_su_Slx4"/>
</dbReference>
<dbReference type="GO" id="GO:0033557">
    <property type="term" value="C:Slx1-Slx4 complex"/>
    <property type="evidence" value="ECO:0007669"/>
    <property type="project" value="UniProtKB-UniRule"/>
</dbReference>
<comment type="subunit">
    <text evidence="9">Forms a heterodimer with SLX1.</text>
</comment>
<evidence type="ECO:0000256" key="6">
    <source>
        <dbReference type="ARBA" id="ARBA00023204"/>
    </source>
</evidence>
<organism evidence="11 12">
    <name type="scientific">Claviceps africana</name>
    <dbReference type="NCBI Taxonomy" id="83212"/>
    <lineage>
        <taxon>Eukaryota</taxon>
        <taxon>Fungi</taxon>
        <taxon>Dikarya</taxon>
        <taxon>Ascomycota</taxon>
        <taxon>Pezizomycotina</taxon>
        <taxon>Sordariomycetes</taxon>
        <taxon>Hypocreomycetidae</taxon>
        <taxon>Hypocreales</taxon>
        <taxon>Clavicipitaceae</taxon>
        <taxon>Claviceps</taxon>
    </lineage>
</organism>
<keyword evidence="5 9" id="KW-0233">DNA recombination</keyword>
<feature type="region of interest" description="Disordered" evidence="10">
    <location>
        <begin position="268"/>
        <end position="321"/>
    </location>
</feature>
<accession>A0A8K0NGL7</accession>
<keyword evidence="4 9" id="KW-0227">DNA damage</keyword>
<feature type="compositionally biased region" description="Basic residues" evidence="10">
    <location>
        <begin position="370"/>
        <end position="382"/>
    </location>
</feature>
<feature type="compositionally biased region" description="Basic residues" evidence="10">
    <location>
        <begin position="742"/>
        <end position="773"/>
    </location>
</feature>
<comment type="similarity">
    <text evidence="2 9">Belongs to the SLX4 family.</text>
</comment>
<evidence type="ECO:0000256" key="4">
    <source>
        <dbReference type="ARBA" id="ARBA00022763"/>
    </source>
</evidence>
<evidence type="ECO:0000256" key="1">
    <source>
        <dbReference type="ARBA" id="ARBA00004123"/>
    </source>
</evidence>
<comment type="caution">
    <text evidence="11">The sequence shown here is derived from an EMBL/GenBank/DDBJ whole genome shotgun (WGS) entry which is preliminary data.</text>
</comment>
<keyword evidence="3 9" id="KW-0597">Phosphoprotein</keyword>
<dbReference type="GO" id="GO:0006260">
    <property type="term" value="P:DNA replication"/>
    <property type="evidence" value="ECO:0007669"/>
    <property type="project" value="InterPro"/>
</dbReference>
<evidence type="ECO:0000256" key="9">
    <source>
        <dbReference type="HAMAP-Rule" id="MF_03110"/>
    </source>
</evidence>
<dbReference type="Proteomes" id="UP000811619">
    <property type="component" value="Unassembled WGS sequence"/>
</dbReference>
<name>A0A8K0NGL7_9HYPO</name>
<feature type="compositionally biased region" description="Polar residues" evidence="10">
    <location>
        <begin position="42"/>
        <end position="60"/>
    </location>
</feature>
<reference evidence="11" key="1">
    <citation type="journal article" date="2020" name="bioRxiv">
        <title>Whole genome comparisons of ergot fungi reveals the divergence and evolution of species within the genus Claviceps are the result of varying mechanisms driving genome evolution and host range expansion.</title>
        <authorList>
            <person name="Wyka S.A."/>
            <person name="Mondo S.J."/>
            <person name="Liu M."/>
            <person name="Dettman J."/>
            <person name="Nalam V."/>
            <person name="Broders K.D."/>
        </authorList>
    </citation>
    <scope>NUCLEOTIDE SEQUENCE</scope>
    <source>
        <strain evidence="11">CCC 489</strain>
    </source>
</reference>
<dbReference type="CDD" id="cd22999">
    <property type="entry name" value="SAP_SLX4"/>
    <property type="match status" value="1"/>
</dbReference>
<evidence type="ECO:0000256" key="5">
    <source>
        <dbReference type="ARBA" id="ARBA00023172"/>
    </source>
</evidence>
<evidence type="ECO:0000256" key="3">
    <source>
        <dbReference type="ARBA" id="ARBA00022553"/>
    </source>
</evidence>
<dbReference type="EMBL" id="SRPY01000714">
    <property type="protein sequence ID" value="KAG5918784.1"/>
    <property type="molecule type" value="Genomic_DNA"/>
</dbReference>
<dbReference type="GO" id="GO:0017108">
    <property type="term" value="F:5'-flap endonuclease activity"/>
    <property type="evidence" value="ECO:0007669"/>
    <property type="project" value="InterPro"/>
</dbReference>
<evidence type="ECO:0000256" key="10">
    <source>
        <dbReference type="SAM" id="MobiDB-lite"/>
    </source>
</evidence>
<comment type="subcellular location">
    <subcellularLocation>
        <location evidence="1 9">Nucleus</location>
    </subcellularLocation>
</comment>
<sequence>MASPDVFLSSPSRGSRHCIIPSSSPDLPSIQDLLPQKASRPTIESRNKTTTIPDTKNSTFSGVRDLWKSAQAATVNQINALPASNPFIVIEDNDSATTIIEPAPNNKTPPRRRRRSNEKLEAIRQHPTHQERQIEEVLETTQQPWKRFISKSPGKDGAEASAKSGPFREKSTSPVPVTAPAHDVKRTSSPMQDSLLAAQPRTRPWDTQDSLQLEPAMTRRKDWTPPKQTATCDGSPESSAATGSVEPGDGGAKRTSFETLLTAYKCRDSANDDGAPHQSDGSASKKRRLAGVQPVQTTLAPPIPIASTVGAKKKAPRKKPRTITSLALAAYKQATQVDCGDASACETNSVPLPHPQQAAVQNKAKEKPPKRPTKAKKKRKILPPKPVLFSPETALKQVAQQDFVFGTSSQLAEEQSPTFLRDLQRAMKSSNQLDEVLYSTPLNSDSAEPLEYRPKLWDAAARDADGDLFDVEVINLTEDDACAPPTPGEDPFGYCKGDTGPSPQLPRAAQPAIDEPARDDDGFVDLSDVLQASPKALVPEPETSGISCFSSCPPSPQCQNEPHSAFPVLSKEDLETGMSPQPRSVVQTSAMPVSVPVASHVTRSAFENYTDAQLSSEVSRYGFKPIKRRSAMVALLEQCWQERMDHIGPQARMLSTGASASKPPVSSPTKRPRGRPRQDSGSMEICQPQEPPPSAQVPETPKPRRGRLRKDAETSPSIAKVPKKKTQSKQKATPEKTTPKKTSPKKTSPKKTSPKKTSPKKTSPKRATPKKKAKTDSKVFEIADSESELSYILGTSPSPSSGTESESNLFEFVTRAITTAPRTTVPSEPSWHEKILLYDPIVLEDLTSWLNSGQLTRVGCDEEINPAEVKKWCESKSICCLWKMNLRGRERKGF</sequence>
<feature type="region of interest" description="Disordered" evidence="10">
    <location>
        <begin position="655"/>
        <end position="779"/>
    </location>
</feature>
<feature type="compositionally biased region" description="Low complexity" evidence="10">
    <location>
        <begin position="19"/>
        <end position="36"/>
    </location>
</feature>
<keyword evidence="6 9" id="KW-0234">DNA repair</keyword>
<comment type="function">
    <text evidence="9">Regulatory subunit of the SLX1-SLX4 structure-specific endonuclease that resolves DNA secondary structures generated during DNA repair and recombination. Has endonuclease activity towards branched DNA substrates, introducing single-strand cuts in duplex DNA close to junctions with ss-DNA.</text>
</comment>
<feature type="region of interest" description="Disordered" evidence="10">
    <location>
        <begin position="480"/>
        <end position="522"/>
    </location>
</feature>
<evidence type="ECO:0000313" key="11">
    <source>
        <dbReference type="EMBL" id="KAG5918784.1"/>
    </source>
</evidence>
<feature type="compositionally biased region" description="Basic and acidic residues" evidence="10">
    <location>
        <begin position="121"/>
        <end position="135"/>
    </location>
</feature>
<keyword evidence="12" id="KW-1185">Reference proteome</keyword>
<keyword evidence="7 9" id="KW-0539">Nucleus</keyword>
<feature type="region of interest" description="Disordered" evidence="10">
    <location>
        <begin position="348"/>
        <end position="385"/>
    </location>
</feature>